<gene>
    <name evidence="4" type="ORF">A3C87_03525</name>
</gene>
<dbReference type="PANTHER" id="PTHR43649:SF34">
    <property type="entry name" value="ABC TRANSPORTER PERIPLASMIC-BINDING PROTEIN YCJN-RELATED"/>
    <property type="match status" value="1"/>
</dbReference>
<keyword evidence="2" id="KW-0813">Transport</keyword>
<dbReference type="AlphaFoldDB" id="A0A1F6DJJ3"/>
<dbReference type="InterPro" id="IPR006059">
    <property type="entry name" value="SBP"/>
</dbReference>
<proteinExistence type="inferred from homology"/>
<dbReference type="STRING" id="1798491.A3C87_03525"/>
<dbReference type="Pfam" id="PF01547">
    <property type="entry name" value="SBP_bac_1"/>
    <property type="match status" value="1"/>
</dbReference>
<evidence type="ECO:0000256" key="1">
    <source>
        <dbReference type="ARBA" id="ARBA00008520"/>
    </source>
</evidence>
<evidence type="ECO:0000256" key="3">
    <source>
        <dbReference type="ARBA" id="ARBA00022729"/>
    </source>
</evidence>
<comment type="caution">
    <text evidence="4">The sequence shown here is derived from an EMBL/GenBank/DDBJ whole genome shotgun (WGS) entry which is preliminary data.</text>
</comment>
<organism evidence="4 5">
    <name type="scientific">Candidatus Kaiserbacteria bacterium RIFCSPHIGHO2_02_FULL_49_34</name>
    <dbReference type="NCBI Taxonomy" id="1798491"/>
    <lineage>
        <taxon>Bacteria</taxon>
        <taxon>Candidatus Kaiseribacteriota</taxon>
    </lineage>
</organism>
<dbReference type="PANTHER" id="PTHR43649">
    <property type="entry name" value="ARABINOSE-BINDING PROTEIN-RELATED"/>
    <property type="match status" value="1"/>
</dbReference>
<dbReference type="Proteomes" id="UP000176511">
    <property type="component" value="Unassembled WGS sequence"/>
</dbReference>
<sequence length="442" mass="50385">MLAGIVAVTAIVYAAFSVQRYFLSSTEDLKTVGGKTMPVRILWQERFESDVIAKLSEDFTKETGIPVIVEQVSIPRWQEISYQELASGFPRFDLLVGDSQWNGYAVENGYYEDLTSFFDEHKILGTFSESSTRGYGEYPEDSEKYYSVPLNANTNVYAYRTDWFADPVEQAAFKEQYGRELSVPRTYEELRDIAKFFYRPEENRYGIVFPVSSSYDVVTMVFGSMLFGYGGSWGNRVTCVADGHINNNGAVIALELYRELYQYTPPGMSNSLYAQAWNRFFEGDVALGMNFITNLDNNPIATSTGYFSGLFGPASRDAQLVGQGVSLVQGARNRDGALKFLEWWIRYETQQAFAEGNGLTTFRRVTTSQSFRDLNPYNEAYAVSIEHVRDFWNTPRYAELLDISQRHFYNYLTSANAASARETLEMILSEWRPILAHECNQQ</sequence>
<accession>A0A1F6DJJ3</accession>
<dbReference type="EMBL" id="MFLE01000025">
    <property type="protein sequence ID" value="OGG61192.1"/>
    <property type="molecule type" value="Genomic_DNA"/>
</dbReference>
<keyword evidence="3" id="KW-0732">Signal</keyword>
<protein>
    <recommendedName>
        <fullName evidence="6">ABC transporter substrate-binding protein</fullName>
    </recommendedName>
</protein>
<reference evidence="4 5" key="1">
    <citation type="journal article" date="2016" name="Nat. Commun.">
        <title>Thousands of microbial genomes shed light on interconnected biogeochemical processes in an aquifer system.</title>
        <authorList>
            <person name="Anantharaman K."/>
            <person name="Brown C.T."/>
            <person name="Hug L.A."/>
            <person name="Sharon I."/>
            <person name="Castelle C.J."/>
            <person name="Probst A.J."/>
            <person name="Thomas B.C."/>
            <person name="Singh A."/>
            <person name="Wilkins M.J."/>
            <person name="Karaoz U."/>
            <person name="Brodie E.L."/>
            <person name="Williams K.H."/>
            <person name="Hubbard S.S."/>
            <person name="Banfield J.F."/>
        </authorList>
    </citation>
    <scope>NUCLEOTIDE SEQUENCE [LARGE SCALE GENOMIC DNA]</scope>
</reference>
<evidence type="ECO:0000313" key="5">
    <source>
        <dbReference type="Proteomes" id="UP000176511"/>
    </source>
</evidence>
<evidence type="ECO:0000313" key="4">
    <source>
        <dbReference type="EMBL" id="OGG61192.1"/>
    </source>
</evidence>
<evidence type="ECO:0000256" key="2">
    <source>
        <dbReference type="ARBA" id="ARBA00022448"/>
    </source>
</evidence>
<name>A0A1F6DJJ3_9BACT</name>
<comment type="similarity">
    <text evidence="1">Belongs to the bacterial solute-binding protein 1 family.</text>
</comment>
<dbReference type="Gene3D" id="3.40.190.10">
    <property type="entry name" value="Periplasmic binding protein-like II"/>
    <property type="match status" value="2"/>
</dbReference>
<dbReference type="SUPFAM" id="SSF53850">
    <property type="entry name" value="Periplasmic binding protein-like II"/>
    <property type="match status" value="1"/>
</dbReference>
<dbReference type="InterPro" id="IPR050490">
    <property type="entry name" value="Bact_solute-bd_prot1"/>
</dbReference>
<evidence type="ECO:0008006" key="6">
    <source>
        <dbReference type="Google" id="ProtNLM"/>
    </source>
</evidence>